<protein>
    <submittedName>
        <fullName evidence="1">DUF6421 family protein</fullName>
    </submittedName>
</protein>
<dbReference type="EMBL" id="CP139368">
    <property type="protein sequence ID" value="WPR90499.1"/>
    <property type="molecule type" value="Genomic_DNA"/>
</dbReference>
<sequence>MSLTHAHDQVIIGEPEVVEDVENSVAWLALKDAATELQGLQAQDGSVPAEGDRARAAELVETIVRSIRALAPLFLHDAAYLDALPVDFERWMAGGFGVPDFLDSLVAFQPQQHRVDGIRHLVVFPMYTQNGSSNRHVEALLVEVIWPEFIAQLETEYTNRLFVSLRLVDFTPGYDTNSAVLFPETVAMREIPTFTWGAIFQDREAARYRRVVRAASQITKLDLPADAAAMLDDQALTEKTFVMWDIIHDRTHMRGDLPFDPFMIKQRMPYFLYSLEELRCDLTAYRECVAIEKRLSSVAGLGSSVPELGSAVLELGSSVPELGSSVPGLGSSVPELVEGSTEHEMLQHAKLVQYAVIFDRIFRFAITGSRVRNYDGLGGQLLFAWLHQRGVLHWTDTALTFDWDAVPAAVVALGDAIDHLYWQSIDRPKTAHWLAAYDLVRSTLTPNPASAWARGLPDEILAGPPKGYTDAVMDDEFPLSMFFEALDKKMKPVIESTAGIRGSDV</sequence>
<name>A0ABZ0SQH0_9MICO</name>
<organism evidence="1 2">
    <name type="scientific">Microbacterium rhizosphaerae</name>
    <dbReference type="NCBI Taxonomy" id="1678237"/>
    <lineage>
        <taxon>Bacteria</taxon>
        <taxon>Bacillati</taxon>
        <taxon>Actinomycetota</taxon>
        <taxon>Actinomycetes</taxon>
        <taxon>Micrococcales</taxon>
        <taxon>Microbacteriaceae</taxon>
        <taxon>Microbacterium</taxon>
    </lineage>
</organism>
<dbReference type="RefSeq" id="WP_320943211.1">
    <property type="nucleotide sequence ID" value="NZ_BAABEU010000011.1"/>
</dbReference>
<reference evidence="1 2" key="1">
    <citation type="submission" date="2023-11" db="EMBL/GenBank/DDBJ databases">
        <title>Genome sequence of Microbacterium rhizosphaerae KACC 19337.</title>
        <authorList>
            <person name="Choi H."/>
            <person name="Kim S."/>
            <person name="Kim Y."/>
            <person name="Kwon S.-W."/>
            <person name="Heo J."/>
        </authorList>
    </citation>
    <scope>NUCLEOTIDE SEQUENCE [LARGE SCALE GENOMIC DNA]</scope>
    <source>
        <strain evidence="1 2">KACC 19337</strain>
    </source>
</reference>
<accession>A0ABZ0SQH0</accession>
<keyword evidence="2" id="KW-1185">Reference proteome</keyword>
<dbReference type="Proteomes" id="UP001323798">
    <property type="component" value="Chromosome"/>
</dbReference>
<dbReference type="InterPro" id="IPR046306">
    <property type="entry name" value="DUF6421"/>
</dbReference>
<evidence type="ECO:0000313" key="1">
    <source>
        <dbReference type="EMBL" id="WPR90499.1"/>
    </source>
</evidence>
<gene>
    <name evidence="1" type="ORF">SM116_04190</name>
</gene>
<evidence type="ECO:0000313" key="2">
    <source>
        <dbReference type="Proteomes" id="UP001323798"/>
    </source>
</evidence>
<dbReference type="Pfam" id="PF19985">
    <property type="entry name" value="DUF6421"/>
    <property type="match status" value="1"/>
</dbReference>
<proteinExistence type="predicted"/>